<dbReference type="RefSeq" id="WP_170131238.1">
    <property type="nucleotide sequence ID" value="NZ_QGDQ01000001.1"/>
</dbReference>
<accession>A0A316AEV4</accession>
<organism evidence="1 2">
    <name type="scientific">Quadrisphaera granulorum</name>
    <dbReference type="NCBI Taxonomy" id="317664"/>
    <lineage>
        <taxon>Bacteria</taxon>
        <taxon>Bacillati</taxon>
        <taxon>Actinomycetota</taxon>
        <taxon>Actinomycetes</taxon>
        <taxon>Kineosporiales</taxon>
        <taxon>Kineosporiaceae</taxon>
        <taxon>Quadrisphaera</taxon>
    </lineage>
</organism>
<keyword evidence="2" id="KW-1185">Reference proteome</keyword>
<evidence type="ECO:0008006" key="3">
    <source>
        <dbReference type="Google" id="ProtNLM"/>
    </source>
</evidence>
<sequence length="57" mass="6123">MSEAGGRSTPLHCPFCAGEDLRPDEAAATAWRCGECLRVFSVRVHGLAPHPVGMESR</sequence>
<protein>
    <recommendedName>
        <fullName evidence="3">Insertion element protein</fullName>
    </recommendedName>
</protein>
<gene>
    <name evidence="1" type="ORF">BXY45_10187</name>
</gene>
<evidence type="ECO:0000313" key="2">
    <source>
        <dbReference type="Proteomes" id="UP000245469"/>
    </source>
</evidence>
<comment type="caution">
    <text evidence="1">The sequence shown here is derived from an EMBL/GenBank/DDBJ whole genome shotgun (WGS) entry which is preliminary data.</text>
</comment>
<dbReference type="AlphaFoldDB" id="A0A316AEV4"/>
<evidence type="ECO:0000313" key="1">
    <source>
        <dbReference type="EMBL" id="PWJ56112.1"/>
    </source>
</evidence>
<proteinExistence type="predicted"/>
<dbReference type="Proteomes" id="UP000245469">
    <property type="component" value="Unassembled WGS sequence"/>
</dbReference>
<reference evidence="1 2" key="1">
    <citation type="submission" date="2018-03" db="EMBL/GenBank/DDBJ databases">
        <title>Genomic Encyclopedia of Archaeal and Bacterial Type Strains, Phase II (KMG-II): from individual species to whole genera.</title>
        <authorList>
            <person name="Goeker M."/>
        </authorList>
    </citation>
    <scope>NUCLEOTIDE SEQUENCE [LARGE SCALE GENOMIC DNA]</scope>
    <source>
        <strain evidence="1 2">DSM 44889</strain>
    </source>
</reference>
<name>A0A316AEV4_9ACTN</name>
<dbReference type="EMBL" id="QGDQ01000001">
    <property type="protein sequence ID" value="PWJ56112.1"/>
    <property type="molecule type" value="Genomic_DNA"/>
</dbReference>